<protein>
    <recommendedName>
        <fullName evidence="1">Antitoxin Xre/MbcA/ParS-like toxin-binding domain-containing protein</fullName>
    </recommendedName>
</protein>
<dbReference type="Pfam" id="PF09722">
    <property type="entry name" value="Xre_MbcA_ParS_C"/>
    <property type="match status" value="1"/>
</dbReference>
<reference evidence="2 3" key="1">
    <citation type="journal article" date="2014" name="Antonie Van Leeuwenhoek">
        <title>Roseivivax atlanticus sp. nov., isolated from surface seawater of the Atlantic Ocean.</title>
        <authorList>
            <person name="Li G."/>
            <person name="Lai Q."/>
            <person name="Liu X."/>
            <person name="Sun F."/>
            <person name="Shao Z."/>
        </authorList>
    </citation>
    <scope>NUCLEOTIDE SEQUENCE [LARGE SCALE GENOMIC DNA]</scope>
    <source>
        <strain evidence="2 3">22II-s10s</strain>
    </source>
</reference>
<evidence type="ECO:0000313" key="3">
    <source>
        <dbReference type="Proteomes" id="UP000019063"/>
    </source>
</evidence>
<feature type="domain" description="Antitoxin Xre/MbcA/ParS-like toxin-binding" evidence="1">
    <location>
        <begin position="19"/>
        <end position="67"/>
    </location>
</feature>
<dbReference type="InterPro" id="IPR024467">
    <property type="entry name" value="Xre/MbcA/ParS-like_toxin-bd"/>
</dbReference>
<gene>
    <name evidence="2" type="ORF">ATO8_18055</name>
</gene>
<name>W4HFQ8_9RHOB</name>
<accession>W4HFQ8</accession>
<keyword evidence="3" id="KW-1185">Reference proteome</keyword>
<evidence type="ECO:0000313" key="2">
    <source>
        <dbReference type="EMBL" id="ETW11233.1"/>
    </source>
</evidence>
<evidence type="ECO:0000259" key="1">
    <source>
        <dbReference type="Pfam" id="PF09722"/>
    </source>
</evidence>
<sequence length="93" mass="10758">MLPEDVLMRISAVLGIYKALESYLPEQDRIDWLTSPHRGLDFDGLRPLRLMMSGEFEDLLMVRRYLDDRCAGFPPPGSDDYEPIAEGDIIWTR</sequence>
<dbReference type="EMBL" id="AQQW01000014">
    <property type="protein sequence ID" value="ETW11233.1"/>
    <property type="molecule type" value="Genomic_DNA"/>
</dbReference>
<dbReference type="Proteomes" id="UP000019063">
    <property type="component" value="Unassembled WGS sequence"/>
</dbReference>
<dbReference type="AlphaFoldDB" id="W4HFQ8"/>
<organism evidence="2 3">
    <name type="scientific">Roseivivax marinus</name>
    <dbReference type="NCBI Taxonomy" id="1379903"/>
    <lineage>
        <taxon>Bacteria</taxon>
        <taxon>Pseudomonadati</taxon>
        <taxon>Pseudomonadota</taxon>
        <taxon>Alphaproteobacteria</taxon>
        <taxon>Rhodobacterales</taxon>
        <taxon>Roseobacteraceae</taxon>
        <taxon>Roseivivax</taxon>
    </lineage>
</organism>
<dbReference type="eggNOG" id="ENOG5033H65">
    <property type="taxonomic scope" value="Bacteria"/>
</dbReference>
<comment type="caution">
    <text evidence="2">The sequence shown here is derived from an EMBL/GenBank/DDBJ whole genome shotgun (WGS) entry which is preliminary data.</text>
</comment>
<proteinExistence type="predicted"/>
<dbReference type="STRING" id="1379903.ATO8_18055"/>